<dbReference type="Proteomes" id="UP001597102">
    <property type="component" value="Unassembled WGS sequence"/>
</dbReference>
<dbReference type="Pfam" id="PF07040">
    <property type="entry name" value="DUF1326"/>
    <property type="match status" value="1"/>
</dbReference>
<evidence type="ECO:0000313" key="2">
    <source>
        <dbReference type="Proteomes" id="UP001597102"/>
    </source>
</evidence>
<dbReference type="EMBL" id="JBHTJO010000001">
    <property type="protein sequence ID" value="MFD0985748.1"/>
    <property type="molecule type" value="Genomic_DNA"/>
</dbReference>
<sequence length="222" mass="23937">MTHVPGASATIPEWRISGEWFDVCSCNAPCPCTMAQAPTYDQCDFLFAYRINEGFYGSTAMKGLKVVMLANLEGNVWDGGPVKACVFFDASADDAQKEALEAIFTGKAGGWMKQFIPAVREVTGVEFAEIAVEIDSDLERWKVSIPGKVEASGEALTGPTADPSKRVQTFNPPGSEVGPTDGPVTWGKSLVGKWNAFGFDQNIPAGQNSKHIPFEWHGPDAE</sequence>
<reference evidence="2" key="1">
    <citation type="journal article" date="2019" name="Int. J. Syst. Evol. Microbiol.">
        <title>The Global Catalogue of Microorganisms (GCM) 10K type strain sequencing project: providing services to taxonomists for standard genome sequencing and annotation.</title>
        <authorList>
            <consortium name="The Broad Institute Genomics Platform"/>
            <consortium name="The Broad Institute Genome Sequencing Center for Infectious Disease"/>
            <person name="Wu L."/>
            <person name="Ma J."/>
        </authorList>
    </citation>
    <scope>NUCLEOTIDE SEQUENCE [LARGE SCALE GENOMIC DNA]</scope>
    <source>
        <strain evidence="2">CCUG 61697</strain>
    </source>
</reference>
<proteinExistence type="predicted"/>
<evidence type="ECO:0000313" key="1">
    <source>
        <dbReference type="EMBL" id="MFD0985748.1"/>
    </source>
</evidence>
<dbReference type="InterPro" id="IPR014581">
    <property type="entry name" value="UCP033303"/>
</dbReference>
<keyword evidence="2" id="KW-1185">Reference proteome</keyword>
<dbReference type="InterPro" id="IPR009758">
    <property type="entry name" value="DUF1326"/>
</dbReference>
<organism evidence="1 2">
    <name type="scientific">Methyloligella solikamskensis</name>
    <dbReference type="NCBI Taxonomy" id="1177756"/>
    <lineage>
        <taxon>Bacteria</taxon>
        <taxon>Pseudomonadati</taxon>
        <taxon>Pseudomonadota</taxon>
        <taxon>Alphaproteobacteria</taxon>
        <taxon>Hyphomicrobiales</taxon>
        <taxon>Hyphomicrobiaceae</taxon>
        <taxon>Methyloligella</taxon>
    </lineage>
</organism>
<dbReference type="RefSeq" id="WP_379090551.1">
    <property type="nucleotide sequence ID" value="NZ_JBHTJO010000001.1"/>
</dbReference>
<protein>
    <submittedName>
        <fullName evidence="1">DUF1326 domain-containing protein</fullName>
    </submittedName>
</protein>
<gene>
    <name evidence="1" type="ORF">ACFQ2F_01390</name>
</gene>
<accession>A0ABW3J5Q2</accession>
<comment type="caution">
    <text evidence="1">The sequence shown here is derived from an EMBL/GenBank/DDBJ whole genome shotgun (WGS) entry which is preliminary data.</text>
</comment>
<name>A0ABW3J5Q2_9HYPH</name>
<dbReference type="PIRSF" id="PIRSF033303">
    <property type="entry name" value="UCP033303"/>
    <property type="match status" value="1"/>
</dbReference>